<dbReference type="InterPro" id="IPR002725">
    <property type="entry name" value="YgjP-like_metallopeptidase"/>
</dbReference>
<sequence length="120" mass="13847">MRSSQYPAQDLRRRTLAWAVKLKVNPRVIRIQAMRRKWGSCSSAGTVTLATDLLDQDESFQDYVIVHELLHLRYANHGRIFKALLSAHIPGWRTIEQRQRSDADGASVKRLSRKPRSHAQ</sequence>
<keyword evidence="4" id="KW-1185">Reference proteome</keyword>
<dbReference type="Gene3D" id="3.30.2010.10">
    <property type="entry name" value="Metalloproteases ('zincins'), catalytic domain"/>
    <property type="match status" value="1"/>
</dbReference>
<dbReference type="HOGENOM" id="CLU_065947_5_1_0"/>
<keyword evidence="3" id="KW-0378">Hydrolase</keyword>
<name>A8ZRP1_DEIGD</name>
<reference evidence="3" key="1">
    <citation type="submission" date="2007-10" db="EMBL/GenBank/DDBJ databases">
        <title>Complete sequence of Plasmid2 pDGEO02 of Deinococcus geothermalis DSM 11300.</title>
        <authorList>
            <consortium name="US DOE Joint Genome Institute"/>
            <person name="Copeland A."/>
            <person name="Lucas S."/>
            <person name="Lapidus A."/>
            <person name="Barry K."/>
            <person name="Detter J.C."/>
            <person name="Glavina del Rio T."/>
            <person name="Hammon N."/>
            <person name="Israni S."/>
            <person name="Dalin E."/>
            <person name="Tice H."/>
            <person name="Pitluck S."/>
            <person name="Brettin T."/>
            <person name="Bruce D."/>
            <person name="Han C."/>
            <person name="Tapia R."/>
            <person name="Saunders E."/>
            <person name="Gilna P."/>
            <person name="Schmutz J."/>
            <person name="Larimer F."/>
            <person name="Land M."/>
            <person name="Hauser L."/>
            <person name="Kyrpides N."/>
            <person name="Kim E."/>
            <person name="Daly M.J."/>
            <person name="Fredrickson J.K."/>
            <person name="Makarova K.S."/>
            <person name="Gaidamakova E.K."/>
            <person name="Zhai M."/>
            <person name="Richardson P."/>
        </authorList>
    </citation>
    <scope>NUCLEOTIDE SEQUENCE [LARGE SCALE GENOMIC DNA]</scope>
    <source>
        <strain evidence="3">DSM 11300</strain>
        <plasmid evidence="3">pDGEO02</plasmid>
    </source>
</reference>
<dbReference type="Proteomes" id="UP000002431">
    <property type="component" value="Plasmid pDGEO02"/>
</dbReference>
<feature type="compositionally biased region" description="Basic residues" evidence="1">
    <location>
        <begin position="110"/>
        <end position="120"/>
    </location>
</feature>
<dbReference type="Pfam" id="PF01863">
    <property type="entry name" value="YgjP-like"/>
    <property type="match status" value="1"/>
</dbReference>
<feature type="domain" description="YgjP-like metallopeptidase" evidence="2">
    <location>
        <begin position="9"/>
        <end position="98"/>
    </location>
</feature>
<dbReference type="RefSeq" id="WP_012173239.1">
    <property type="nucleotide sequence ID" value="NC_009939.1"/>
</dbReference>
<dbReference type="EMBL" id="CP000856">
    <property type="protein sequence ID" value="ABW35150.1"/>
    <property type="molecule type" value="Genomic_DNA"/>
</dbReference>
<dbReference type="GO" id="GO:0016787">
    <property type="term" value="F:hydrolase activity"/>
    <property type="evidence" value="ECO:0007669"/>
    <property type="project" value="UniProtKB-KW"/>
</dbReference>
<dbReference type="KEGG" id="dge:Dgeo_3111"/>
<gene>
    <name evidence="3" type="ORF">Dgeo_3111</name>
</gene>
<accession>A8ZRP1</accession>
<evidence type="ECO:0000313" key="3">
    <source>
        <dbReference type="EMBL" id="ABW35150.1"/>
    </source>
</evidence>
<dbReference type="PANTHER" id="PTHR30399">
    <property type="entry name" value="UNCHARACTERIZED PROTEIN YGJP"/>
    <property type="match status" value="1"/>
</dbReference>
<evidence type="ECO:0000259" key="2">
    <source>
        <dbReference type="Pfam" id="PF01863"/>
    </source>
</evidence>
<dbReference type="CDD" id="cd07344">
    <property type="entry name" value="M48_yhfN_like"/>
    <property type="match status" value="1"/>
</dbReference>
<organism evidence="3 4">
    <name type="scientific">Deinococcus geothermalis (strain DSM 11300 / CIP 105573 / AG-3a)</name>
    <dbReference type="NCBI Taxonomy" id="319795"/>
    <lineage>
        <taxon>Bacteria</taxon>
        <taxon>Thermotogati</taxon>
        <taxon>Deinococcota</taxon>
        <taxon>Deinococci</taxon>
        <taxon>Deinococcales</taxon>
        <taxon>Deinococcaceae</taxon>
        <taxon>Deinococcus</taxon>
    </lineage>
</organism>
<proteinExistence type="predicted"/>
<evidence type="ECO:0000313" key="4">
    <source>
        <dbReference type="Proteomes" id="UP000002431"/>
    </source>
</evidence>
<keyword evidence="3" id="KW-0614">Plasmid</keyword>
<feature type="region of interest" description="Disordered" evidence="1">
    <location>
        <begin position="96"/>
        <end position="120"/>
    </location>
</feature>
<dbReference type="PANTHER" id="PTHR30399:SF1">
    <property type="entry name" value="UTP PYROPHOSPHATASE"/>
    <property type="match status" value="1"/>
</dbReference>
<dbReference type="AlphaFoldDB" id="A8ZRP1"/>
<protein>
    <submittedName>
        <fullName evidence="3">Predicted metal-dependent hydrolase</fullName>
    </submittedName>
</protein>
<geneLocation type="plasmid" evidence="3 4">
    <name>pDGEO02</name>
</geneLocation>
<dbReference type="InterPro" id="IPR053136">
    <property type="entry name" value="UTP_pyrophosphatase-like"/>
</dbReference>
<evidence type="ECO:0000256" key="1">
    <source>
        <dbReference type="SAM" id="MobiDB-lite"/>
    </source>
</evidence>